<dbReference type="PATRIC" id="fig|1339316.3.peg.882"/>
<evidence type="ECO:0000313" key="2">
    <source>
        <dbReference type="Proteomes" id="UP000020773"/>
    </source>
</evidence>
<organism evidence="1 2">
    <name type="scientific">Bacteroides fragilis str. 3998T(B)3</name>
    <dbReference type="NCBI Taxonomy" id="1339316"/>
    <lineage>
        <taxon>Bacteria</taxon>
        <taxon>Pseudomonadati</taxon>
        <taxon>Bacteroidota</taxon>
        <taxon>Bacteroidia</taxon>
        <taxon>Bacteroidales</taxon>
        <taxon>Bacteroidaceae</taxon>
        <taxon>Bacteroides</taxon>
    </lineage>
</organism>
<reference evidence="1 2" key="1">
    <citation type="submission" date="2014-02" db="EMBL/GenBank/DDBJ databases">
        <authorList>
            <person name="Sears C."/>
            <person name="Carroll K."/>
            <person name="Sack B.R."/>
            <person name="Qadri F."/>
            <person name="Myers L.L."/>
            <person name="Chung G.-T."/>
            <person name="Escheverria P."/>
            <person name="Fraser C.M."/>
            <person name="Sadzewicz L."/>
            <person name="Shefchek K.A."/>
            <person name="Tallon L."/>
            <person name="Das S.P."/>
            <person name="Daugherty S."/>
            <person name="Mongodin E.F."/>
        </authorList>
    </citation>
    <scope>NUCLEOTIDE SEQUENCE [LARGE SCALE GENOMIC DNA]</scope>
    <source>
        <strain evidence="2">3998T(B)3</strain>
    </source>
</reference>
<dbReference type="Gene3D" id="1.20.1440.60">
    <property type="entry name" value="23S rRNA-intervening sequence"/>
    <property type="match status" value="1"/>
</dbReference>
<evidence type="ECO:0000313" key="1">
    <source>
        <dbReference type="EMBL" id="EXY92324.1"/>
    </source>
</evidence>
<proteinExistence type="predicted"/>
<dbReference type="GeneID" id="26161896"/>
<dbReference type="InterPro" id="IPR055360">
    <property type="entry name" value="bAvd"/>
</dbReference>
<dbReference type="SUPFAM" id="SSF158446">
    <property type="entry name" value="IVS-encoded protein-like"/>
    <property type="match status" value="1"/>
</dbReference>
<dbReference type="RefSeq" id="WP_005818131.1">
    <property type="nucleotide sequence ID" value="NZ_JGDB01000017.1"/>
</dbReference>
<accession>A0A015U684</accession>
<protein>
    <submittedName>
        <fullName evidence="1">S23 ribosomal family protein</fullName>
    </submittedName>
</protein>
<dbReference type="CDD" id="cd16376">
    <property type="entry name" value="Avd_like"/>
    <property type="match status" value="1"/>
</dbReference>
<comment type="caution">
    <text evidence="1">The sequence shown here is derived from an EMBL/GenBank/DDBJ whole genome shotgun (WGS) entry which is preliminary data.</text>
</comment>
<gene>
    <name evidence="1" type="ORF">M125_0905</name>
</gene>
<dbReference type="AlphaFoldDB" id="A0A015U684"/>
<dbReference type="Proteomes" id="UP000020773">
    <property type="component" value="Unassembled WGS sequence"/>
</dbReference>
<sequence>MAVYDNLPVYKAAYDLLRSVYEKTGKIPRDVKYTLVEVLKKDLTEIMVMIYRANATTGKLPYIERARDLVVGVKVRLRLLQDMRHISVKQYAAFAQQVELLSKQLSAWHDYARRQDAKSQEKI</sequence>
<dbReference type="InterPro" id="IPR036583">
    <property type="entry name" value="23S_rRNA_IVS_sf"/>
</dbReference>
<dbReference type="EMBL" id="JGDB01000017">
    <property type="protein sequence ID" value="EXY92324.1"/>
    <property type="molecule type" value="Genomic_DNA"/>
</dbReference>
<name>A0A015U684_BACFG</name>